<protein>
    <recommendedName>
        <fullName evidence="5">HTH araC/xylS-type domain-containing protein</fullName>
    </recommendedName>
</protein>
<dbReference type="GO" id="GO:0003700">
    <property type="term" value="F:DNA-binding transcription factor activity"/>
    <property type="evidence" value="ECO:0007669"/>
    <property type="project" value="InterPro"/>
</dbReference>
<reference evidence="6 7" key="1">
    <citation type="journal article" date="2014" name="Environ. Microbiol.">
        <title>Contrasting genomic patterns and infection strategies of two co-existing Bacteroidetes podovirus genera.</title>
        <authorList>
            <person name="Holmfeldt K."/>
            <person name="Howard-Varona C."/>
            <person name="Solonenko N."/>
            <person name="Sullivan M.B."/>
        </authorList>
    </citation>
    <scope>NUCLEOTIDE SEQUENCE [LARGE SCALE GENOMIC DNA]</scope>
    <source>
        <strain evidence="6 7">18</strain>
    </source>
</reference>
<sequence length="379" mass="44533">MNLNVLEILVFVSLIQGLLFAVVLLTQKTFRVKANKYLAYSTFLLSYIGVIELLVAKDFDEKYYFIDYFGDDIPWLFLFYIPMLIYFLKSTKNSYAKSKKLWILTVPFFFFWLLYTIIDIQLDFQLLEWDLITNYYRLVYETEFYTSILFNTTLITISFFIIKRSAISPDEKKWLKNIWAFNAGLLFIWVINTFIPDDLYPIAHSDITYPVWLGVSFYVYWLIFRGLLQLKLSQDKSEIHELRKPPELEPQDVSVTENSKPSFEPQNNYFQEFTALMTVQKLYRNPELSRDLIADKLNVSPGYLSQLISASVHSNFSSLINDYRISDAKQMLLDSDFDKYSIVAIGLEAGFKSKSTFYTAFKKHTGYTPNQFKALKNES</sequence>
<keyword evidence="4" id="KW-0812">Transmembrane</keyword>
<feature type="transmembrane region" description="Helical" evidence="4">
    <location>
        <begin position="100"/>
        <end position="118"/>
    </location>
</feature>
<dbReference type="EMBL" id="CP009976">
    <property type="protein sequence ID" value="AIZ43341.1"/>
    <property type="molecule type" value="Genomic_DNA"/>
</dbReference>
<dbReference type="InterPro" id="IPR018062">
    <property type="entry name" value="HTH_AraC-typ_CS"/>
</dbReference>
<name>A0AAU8RK69_9FLAO</name>
<dbReference type="KEGG" id="cbat:M666_18365"/>
<dbReference type="PANTHER" id="PTHR43280:SF29">
    <property type="entry name" value="ARAC-FAMILY TRANSCRIPTIONAL REGULATOR"/>
    <property type="match status" value="1"/>
</dbReference>
<feature type="transmembrane region" description="Helical" evidence="4">
    <location>
        <begin position="144"/>
        <end position="162"/>
    </location>
</feature>
<keyword evidence="4" id="KW-0472">Membrane</keyword>
<feature type="transmembrane region" description="Helical" evidence="4">
    <location>
        <begin position="68"/>
        <end position="88"/>
    </location>
</feature>
<dbReference type="PROSITE" id="PS00041">
    <property type="entry name" value="HTH_ARAC_FAMILY_1"/>
    <property type="match status" value="1"/>
</dbReference>
<feature type="transmembrane region" description="Helical" evidence="4">
    <location>
        <begin position="6"/>
        <end position="25"/>
    </location>
</feature>
<dbReference type="Proteomes" id="UP000030786">
    <property type="component" value="Chromosome"/>
</dbReference>
<feature type="transmembrane region" description="Helical" evidence="4">
    <location>
        <begin position="174"/>
        <end position="195"/>
    </location>
</feature>
<keyword evidence="4" id="KW-1133">Transmembrane helix</keyword>
<dbReference type="GO" id="GO:0043565">
    <property type="term" value="F:sequence-specific DNA binding"/>
    <property type="evidence" value="ECO:0007669"/>
    <property type="project" value="InterPro"/>
</dbReference>
<dbReference type="SMART" id="SM00342">
    <property type="entry name" value="HTH_ARAC"/>
    <property type="match status" value="1"/>
</dbReference>
<dbReference type="PROSITE" id="PS01124">
    <property type="entry name" value="HTH_ARAC_FAMILY_2"/>
    <property type="match status" value="1"/>
</dbReference>
<feature type="domain" description="HTH araC/xylS-type" evidence="5">
    <location>
        <begin position="273"/>
        <end position="375"/>
    </location>
</feature>
<proteinExistence type="predicted"/>
<feature type="transmembrane region" description="Helical" evidence="4">
    <location>
        <begin position="37"/>
        <end position="56"/>
    </location>
</feature>
<dbReference type="Gene3D" id="1.10.10.60">
    <property type="entry name" value="Homeodomain-like"/>
    <property type="match status" value="2"/>
</dbReference>
<organism evidence="6 7">
    <name type="scientific">Cellulophaga baltica 18</name>
    <dbReference type="NCBI Taxonomy" id="1348584"/>
    <lineage>
        <taxon>Bacteria</taxon>
        <taxon>Pseudomonadati</taxon>
        <taxon>Bacteroidota</taxon>
        <taxon>Flavobacteriia</taxon>
        <taxon>Flavobacteriales</taxon>
        <taxon>Flavobacteriaceae</taxon>
        <taxon>Cellulophaga</taxon>
    </lineage>
</organism>
<evidence type="ECO:0000313" key="7">
    <source>
        <dbReference type="Proteomes" id="UP000030786"/>
    </source>
</evidence>
<evidence type="ECO:0000256" key="2">
    <source>
        <dbReference type="ARBA" id="ARBA00023125"/>
    </source>
</evidence>
<accession>A0AAU8RK69</accession>
<gene>
    <name evidence="6" type="ORF">M666_18365</name>
</gene>
<dbReference type="RefSeq" id="WP_029445703.1">
    <property type="nucleotide sequence ID" value="NZ_CP009976.1"/>
</dbReference>
<dbReference type="GeneID" id="78062677"/>
<evidence type="ECO:0000256" key="4">
    <source>
        <dbReference type="SAM" id="Phobius"/>
    </source>
</evidence>
<dbReference type="SUPFAM" id="SSF46689">
    <property type="entry name" value="Homeodomain-like"/>
    <property type="match status" value="1"/>
</dbReference>
<evidence type="ECO:0000313" key="6">
    <source>
        <dbReference type="EMBL" id="AIZ43341.1"/>
    </source>
</evidence>
<evidence type="ECO:0000256" key="1">
    <source>
        <dbReference type="ARBA" id="ARBA00023015"/>
    </source>
</evidence>
<dbReference type="PANTHER" id="PTHR43280">
    <property type="entry name" value="ARAC-FAMILY TRANSCRIPTIONAL REGULATOR"/>
    <property type="match status" value="1"/>
</dbReference>
<keyword evidence="1" id="KW-0805">Transcription regulation</keyword>
<dbReference type="Pfam" id="PF12833">
    <property type="entry name" value="HTH_18"/>
    <property type="match status" value="1"/>
</dbReference>
<dbReference type="InterPro" id="IPR009057">
    <property type="entry name" value="Homeodomain-like_sf"/>
</dbReference>
<evidence type="ECO:0000256" key="3">
    <source>
        <dbReference type="ARBA" id="ARBA00023163"/>
    </source>
</evidence>
<keyword evidence="3" id="KW-0804">Transcription</keyword>
<dbReference type="InterPro" id="IPR018060">
    <property type="entry name" value="HTH_AraC"/>
</dbReference>
<evidence type="ECO:0000259" key="5">
    <source>
        <dbReference type="PROSITE" id="PS01124"/>
    </source>
</evidence>
<feature type="transmembrane region" description="Helical" evidence="4">
    <location>
        <begin position="207"/>
        <end position="228"/>
    </location>
</feature>
<keyword evidence="2" id="KW-0238">DNA-binding</keyword>
<dbReference type="AlphaFoldDB" id="A0AAU8RK69"/>